<dbReference type="Gene3D" id="3.10.450.40">
    <property type="match status" value="4"/>
</dbReference>
<keyword evidence="5" id="KW-1185">Reference proteome</keyword>
<name>A0ABV2EBD0_9STAP</name>
<feature type="domain" description="PepSY" evidence="3">
    <location>
        <begin position="212"/>
        <end position="266"/>
    </location>
</feature>
<keyword evidence="2" id="KW-0732">Signal</keyword>
<sequence length="347" mass="37760">MKFYKNTLLAGSLSAALVLGACSTASASDDMDWEDENREGTVEVKSGETSELGYSVQDAVDLAGERFEGVVVEVELDEDDGVHYYEIEMEDGEDEYDIKINAEDLSIIEEETDRDDGDDKAGSTENVTPADSGFIGMDEAVRIAKDEAGGGEVHEKEFDRDDNEYEIDVVKDGSKHEVEINATTGEVEKVDVEKQSGGQSSSTGSASDSGFIGMDEAVKIATDKTGGGEVHEKEFDRDDNEYEIDVMKDGSKYEVEINATTGEVKKIDQENKAGGEYTNNIEVDGDFISSEEAAGIAIDAAGGGTVKEWELDKEDSEYDFEIDYDGREYEVEINAATGEVLDVEQDD</sequence>
<comment type="caution">
    <text evidence="4">The sequence shown here is derived from an EMBL/GenBank/DDBJ whole genome shotgun (WGS) entry which is preliminary data.</text>
</comment>
<organism evidence="4 5">
    <name type="scientific">Salinicoccus halitifaciens</name>
    <dbReference type="NCBI Taxonomy" id="1073415"/>
    <lineage>
        <taxon>Bacteria</taxon>
        <taxon>Bacillati</taxon>
        <taxon>Bacillota</taxon>
        <taxon>Bacilli</taxon>
        <taxon>Bacillales</taxon>
        <taxon>Staphylococcaceae</taxon>
        <taxon>Salinicoccus</taxon>
    </lineage>
</organism>
<feature type="chain" id="PRO_5047261743" evidence="2">
    <location>
        <begin position="28"/>
        <end position="347"/>
    </location>
</feature>
<accession>A0ABV2EBD0</accession>
<feature type="domain" description="PepSY" evidence="3">
    <location>
        <begin position="54"/>
        <end position="111"/>
    </location>
</feature>
<reference evidence="4 5" key="1">
    <citation type="submission" date="2024-05" db="EMBL/GenBank/DDBJ databases">
        <title>Genomic Encyclopedia of Type Strains, Phase IV (KMG-IV): sequencing the most valuable type-strain genomes for metagenomic binning, comparative biology and taxonomic classification.</title>
        <authorList>
            <person name="Goeker M."/>
        </authorList>
    </citation>
    <scope>NUCLEOTIDE SEQUENCE [LARGE SCALE GENOMIC DNA]</scope>
    <source>
        <strain evidence="4 5">DSM 25286</strain>
    </source>
</reference>
<evidence type="ECO:0000259" key="3">
    <source>
        <dbReference type="Pfam" id="PF03413"/>
    </source>
</evidence>
<proteinExistence type="predicted"/>
<evidence type="ECO:0000313" key="4">
    <source>
        <dbReference type="EMBL" id="MET3111090.1"/>
    </source>
</evidence>
<feature type="region of interest" description="Disordered" evidence="1">
    <location>
        <begin position="183"/>
        <end position="212"/>
    </location>
</feature>
<feature type="compositionally biased region" description="Low complexity" evidence="1">
    <location>
        <begin position="196"/>
        <end position="210"/>
    </location>
</feature>
<dbReference type="InterPro" id="IPR025711">
    <property type="entry name" value="PepSY"/>
</dbReference>
<evidence type="ECO:0000256" key="2">
    <source>
        <dbReference type="SAM" id="SignalP"/>
    </source>
</evidence>
<dbReference type="EMBL" id="JBDZDV010000003">
    <property type="protein sequence ID" value="MET3111090.1"/>
    <property type="molecule type" value="Genomic_DNA"/>
</dbReference>
<feature type="domain" description="PepSY" evidence="3">
    <location>
        <begin position="135"/>
        <end position="190"/>
    </location>
</feature>
<gene>
    <name evidence="4" type="ORF">ABHD89_001496</name>
</gene>
<evidence type="ECO:0000256" key="1">
    <source>
        <dbReference type="SAM" id="MobiDB-lite"/>
    </source>
</evidence>
<feature type="region of interest" description="Disordered" evidence="1">
    <location>
        <begin position="108"/>
        <end position="132"/>
    </location>
</feature>
<dbReference type="Pfam" id="PF03413">
    <property type="entry name" value="PepSY"/>
    <property type="match status" value="4"/>
</dbReference>
<dbReference type="PROSITE" id="PS51257">
    <property type="entry name" value="PROKAR_LIPOPROTEIN"/>
    <property type="match status" value="1"/>
</dbReference>
<dbReference type="RefSeq" id="WP_230821997.1">
    <property type="nucleotide sequence ID" value="NZ_JAJNCU010000004.1"/>
</dbReference>
<feature type="domain" description="PepSY" evidence="3">
    <location>
        <begin position="288"/>
        <end position="344"/>
    </location>
</feature>
<feature type="signal peptide" evidence="2">
    <location>
        <begin position="1"/>
        <end position="27"/>
    </location>
</feature>
<evidence type="ECO:0000313" key="5">
    <source>
        <dbReference type="Proteomes" id="UP001549019"/>
    </source>
</evidence>
<protein>
    <submittedName>
        <fullName evidence="4">Membrane protein YkoI</fullName>
    </submittedName>
</protein>
<dbReference type="Proteomes" id="UP001549019">
    <property type="component" value="Unassembled WGS sequence"/>
</dbReference>